<dbReference type="PRINTS" id="PR00411">
    <property type="entry name" value="PNDRDTASEI"/>
</dbReference>
<dbReference type="Gene3D" id="3.40.50.720">
    <property type="entry name" value="NAD(P)-binding Rossmann-like Domain"/>
    <property type="match status" value="1"/>
</dbReference>
<dbReference type="Gene3D" id="3.50.50.60">
    <property type="entry name" value="FAD/NAD(P)-binding domain"/>
    <property type="match status" value="1"/>
</dbReference>
<dbReference type="InterPro" id="IPR051793">
    <property type="entry name" value="NADH:flavin_oxidoreductase"/>
</dbReference>
<dbReference type="InterPro" id="IPR023753">
    <property type="entry name" value="FAD/NAD-binding_dom"/>
</dbReference>
<evidence type="ECO:0000256" key="4">
    <source>
        <dbReference type="ARBA" id="ARBA00023002"/>
    </source>
</evidence>
<dbReference type="Pfam" id="PF07992">
    <property type="entry name" value="Pyr_redox_2"/>
    <property type="match status" value="1"/>
</dbReference>
<keyword evidence="3" id="KW-0288">FMN</keyword>
<dbReference type="OrthoDB" id="8523426at2"/>
<evidence type="ECO:0000256" key="3">
    <source>
        <dbReference type="ARBA" id="ARBA00022643"/>
    </source>
</evidence>
<dbReference type="PRINTS" id="PR00368">
    <property type="entry name" value="FADPNR"/>
</dbReference>
<dbReference type="PANTHER" id="PTHR42917:SF2">
    <property type="entry name" value="2,4-DIENOYL-COA REDUCTASE [(2E)-ENOYL-COA-PRODUCING]"/>
    <property type="match status" value="1"/>
</dbReference>
<dbReference type="EMBL" id="CP001616">
    <property type="protein sequence ID" value="ACQ94752.1"/>
    <property type="molecule type" value="Genomic_DNA"/>
</dbReference>
<dbReference type="Proteomes" id="UP000009073">
    <property type="component" value="Chromosome"/>
</dbReference>
<reference evidence="6 7" key="2">
    <citation type="journal article" date="2011" name="Stand. Genomic Sci.">
        <title>Complete genome sequence of Tolumonas auensis type strain (TA 4).</title>
        <authorList>
            <person name="Chertkov O."/>
            <person name="Copeland A."/>
            <person name="Lucas S."/>
            <person name="Lapidus A."/>
            <person name="Berry K.W."/>
            <person name="Detter J.C."/>
            <person name="Del Rio T.G."/>
            <person name="Hammon N."/>
            <person name="Dalin E."/>
            <person name="Tice H."/>
            <person name="Pitluck S."/>
            <person name="Richardson P."/>
            <person name="Bruce D."/>
            <person name="Goodwin L."/>
            <person name="Han C."/>
            <person name="Tapia R."/>
            <person name="Saunders E."/>
            <person name="Schmutz J."/>
            <person name="Brettin T."/>
            <person name="Larimer F."/>
            <person name="Land M."/>
            <person name="Hauser L."/>
            <person name="Spring S."/>
            <person name="Rohde M."/>
            <person name="Kyrpides N.C."/>
            <person name="Ivanova N."/>
            <person name="Goker M."/>
            <person name="Beller H.R."/>
            <person name="Klenk H.P."/>
            <person name="Woyke T."/>
        </authorList>
    </citation>
    <scope>NUCLEOTIDE SEQUENCE [LARGE SCALE GENOMIC DNA]</scope>
    <source>
        <strain evidence="7">DSM 9187 / TA4</strain>
    </source>
</reference>
<dbReference type="HOGENOM" id="CLU_1030308_0_0_6"/>
<dbReference type="STRING" id="595494.Tola_3164"/>
<gene>
    <name evidence="6" type="ordered locus">Tola_3164</name>
</gene>
<evidence type="ECO:0000256" key="2">
    <source>
        <dbReference type="ARBA" id="ARBA00022630"/>
    </source>
</evidence>
<accession>C4LDZ1</accession>
<protein>
    <submittedName>
        <fullName evidence="6">FAD-dependent pyridine nucleotide-disulphide oxidoreductase</fullName>
    </submittedName>
</protein>
<dbReference type="InterPro" id="IPR036188">
    <property type="entry name" value="FAD/NAD-bd_sf"/>
</dbReference>
<keyword evidence="2" id="KW-0285">Flavoprotein</keyword>
<evidence type="ECO:0000259" key="5">
    <source>
        <dbReference type="Pfam" id="PF07992"/>
    </source>
</evidence>
<evidence type="ECO:0000313" key="6">
    <source>
        <dbReference type="EMBL" id="ACQ94752.1"/>
    </source>
</evidence>
<dbReference type="AlphaFoldDB" id="C4LDZ1"/>
<evidence type="ECO:0000256" key="1">
    <source>
        <dbReference type="ARBA" id="ARBA00001917"/>
    </source>
</evidence>
<dbReference type="SUPFAM" id="SSF51905">
    <property type="entry name" value="FAD/NAD(P)-binding domain"/>
    <property type="match status" value="1"/>
</dbReference>
<dbReference type="PANTHER" id="PTHR42917">
    <property type="entry name" value="2,4-DIENOYL-COA REDUCTASE"/>
    <property type="match status" value="1"/>
</dbReference>
<keyword evidence="7" id="KW-1185">Reference proteome</keyword>
<dbReference type="GO" id="GO:0016491">
    <property type="term" value="F:oxidoreductase activity"/>
    <property type="evidence" value="ECO:0007669"/>
    <property type="project" value="UniProtKB-KW"/>
</dbReference>
<reference evidence="7" key="1">
    <citation type="submission" date="2009-05" db="EMBL/GenBank/DDBJ databases">
        <title>Complete sequence of Tolumonas auensis DSM 9187.</title>
        <authorList>
            <consortium name="US DOE Joint Genome Institute"/>
            <person name="Lucas S."/>
            <person name="Copeland A."/>
            <person name="Lapidus A."/>
            <person name="Glavina del Rio T."/>
            <person name="Tice H."/>
            <person name="Bruce D."/>
            <person name="Goodwin L."/>
            <person name="Pitluck S."/>
            <person name="Chertkov O."/>
            <person name="Brettin T."/>
            <person name="Detter J.C."/>
            <person name="Han C."/>
            <person name="Larimer F."/>
            <person name="Land M."/>
            <person name="Hauser L."/>
            <person name="Kyrpides N."/>
            <person name="Mikhailova N."/>
            <person name="Spring S."/>
            <person name="Beller H."/>
        </authorList>
    </citation>
    <scope>NUCLEOTIDE SEQUENCE [LARGE SCALE GENOMIC DNA]</scope>
    <source>
        <strain evidence="7">DSM 9187 / TA4</strain>
    </source>
</reference>
<dbReference type="eggNOG" id="COG0446">
    <property type="taxonomic scope" value="Bacteria"/>
</dbReference>
<name>C4LDZ1_TOLAT</name>
<sequence>MLKKNSAVPRQIMIIGGGIAGMEAARVAARRGHKVELYEQKDHLGGNLVAAGVPDFKRECHALIHWYGSELHELNVPIHLHSWIDEEAIRQSDADIVLIATGSTPVKQAISGFNKIFSAESVLTGAKNPGKSVIVAGGGLVGCETALWLRNQGKQVMLIEKENEILPVSHTLSYSSTETLKQLLPEKGITVKTNTVISHASAAGVVMQSAEQIIVQPADSVVTAIGYQSNNSLYENLKSERSDIYLLGDARQINNVIQAVRDAYDLASQI</sequence>
<organism evidence="6 7">
    <name type="scientific">Tolumonas auensis (strain DSM 9187 / NBRC 110442 / TA 4)</name>
    <dbReference type="NCBI Taxonomy" id="595494"/>
    <lineage>
        <taxon>Bacteria</taxon>
        <taxon>Pseudomonadati</taxon>
        <taxon>Pseudomonadota</taxon>
        <taxon>Gammaproteobacteria</taxon>
        <taxon>Aeromonadales</taxon>
        <taxon>Aeromonadaceae</taxon>
        <taxon>Tolumonas</taxon>
    </lineage>
</organism>
<evidence type="ECO:0000313" key="7">
    <source>
        <dbReference type="Proteomes" id="UP000009073"/>
    </source>
</evidence>
<keyword evidence="4" id="KW-0560">Oxidoreductase</keyword>
<dbReference type="KEGG" id="tau:Tola_3164"/>
<comment type="cofactor">
    <cofactor evidence="1">
        <name>FMN</name>
        <dbReference type="ChEBI" id="CHEBI:58210"/>
    </cofactor>
</comment>
<proteinExistence type="predicted"/>
<feature type="domain" description="FAD/NAD(P)-binding" evidence="5">
    <location>
        <begin position="11"/>
        <end position="241"/>
    </location>
</feature>
<dbReference type="RefSeq" id="WP_015880201.1">
    <property type="nucleotide sequence ID" value="NC_012691.1"/>
</dbReference>